<evidence type="ECO:0000256" key="2">
    <source>
        <dbReference type="ARBA" id="ARBA00022485"/>
    </source>
</evidence>
<name>A0A4V2RRK1_9GAMM</name>
<keyword evidence="5" id="KW-0249">Electron transport</keyword>
<dbReference type="Gene3D" id="3.30.70.20">
    <property type="match status" value="2"/>
</dbReference>
<feature type="domain" description="4Fe-4S ferredoxin-type" evidence="8">
    <location>
        <begin position="53"/>
        <end position="83"/>
    </location>
</feature>
<dbReference type="InterPro" id="IPR004494">
    <property type="entry name" value="MauM_NapG"/>
</dbReference>
<dbReference type="PANTHER" id="PTHR42859:SF10">
    <property type="entry name" value="DIMETHYLSULFOXIDE REDUCTASE CHAIN B"/>
    <property type="match status" value="1"/>
</dbReference>
<dbReference type="AlphaFoldDB" id="A0A4V2RRK1"/>
<organism evidence="9 10">
    <name type="scientific">Shewanella fodinae</name>
    <dbReference type="NCBI Taxonomy" id="552357"/>
    <lineage>
        <taxon>Bacteria</taxon>
        <taxon>Pseudomonadati</taxon>
        <taxon>Pseudomonadota</taxon>
        <taxon>Gammaproteobacteria</taxon>
        <taxon>Alteromonadales</taxon>
        <taxon>Shewanellaceae</taxon>
        <taxon>Shewanella</taxon>
    </lineage>
</organism>
<dbReference type="GO" id="GO:0046872">
    <property type="term" value="F:metal ion binding"/>
    <property type="evidence" value="ECO:0007669"/>
    <property type="project" value="UniProtKB-KW"/>
</dbReference>
<accession>A0A4V2RRK1</accession>
<evidence type="ECO:0000256" key="4">
    <source>
        <dbReference type="ARBA" id="ARBA00022737"/>
    </source>
</evidence>
<dbReference type="CDD" id="cd16373">
    <property type="entry name" value="DMSOR_beta_like"/>
    <property type="match status" value="1"/>
</dbReference>
<keyword evidence="10" id="KW-1185">Reference proteome</keyword>
<reference evidence="9 10" key="1">
    <citation type="submission" date="2019-03" db="EMBL/GenBank/DDBJ databases">
        <title>Freshwater and sediment microbial communities from various areas in North America, analyzing microbe dynamics in response to fracking.</title>
        <authorList>
            <person name="Lamendella R."/>
        </authorList>
    </citation>
    <scope>NUCLEOTIDE SEQUENCE [LARGE SCALE GENOMIC DNA]</scope>
    <source>
        <strain evidence="9 10">74A</strain>
    </source>
</reference>
<evidence type="ECO:0000256" key="7">
    <source>
        <dbReference type="ARBA" id="ARBA00023014"/>
    </source>
</evidence>
<keyword evidence="4" id="KW-0677">Repeat</keyword>
<evidence type="ECO:0000256" key="6">
    <source>
        <dbReference type="ARBA" id="ARBA00023004"/>
    </source>
</evidence>
<proteinExistence type="predicted"/>
<dbReference type="SUPFAM" id="SSF54862">
    <property type="entry name" value="4Fe-4S ferredoxins"/>
    <property type="match status" value="1"/>
</dbReference>
<evidence type="ECO:0000256" key="1">
    <source>
        <dbReference type="ARBA" id="ARBA00022448"/>
    </source>
</evidence>
<evidence type="ECO:0000256" key="5">
    <source>
        <dbReference type="ARBA" id="ARBA00022982"/>
    </source>
</evidence>
<gene>
    <name evidence="9" type="ORF">EDC91_13814</name>
</gene>
<protein>
    <submittedName>
        <fullName evidence="9">Periplasmic nitrate reductase subunit NapG</fullName>
    </submittedName>
</protein>
<keyword evidence="7" id="KW-0411">Iron-sulfur</keyword>
<dbReference type="InterPro" id="IPR006311">
    <property type="entry name" value="TAT_signal"/>
</dbReference>
<evidence type="ECO:0000313" key="10">
    <source>
        <dbReference type="Proteomes" id="UP000294832"/>
    </source>
</evidence>
<dbReference type="GO" id="GO:0051539">
    <property type="term" value="F:4 iron, 4 sulfur cluster binding"/>
    <property type="evidence" value="ECO:0007669"/>
    <property type="project" value="UniProtKB-KW"/>
</dbReference>
<dbReference type="InterPro" id="IPR017896">
    <property type="entry name" value="4Fe4S_Fe-S-bd"/>
</dbReference>
<keyword evidence="3" id="KW-0479">Metal-binding</keyword>
<dbReference type="InterPro" id="IPR050294">
    <property type="entry name" value="RnfB_subfamily"/>
</dbReference>
<evidence type="ECO:0000259" key="8">
    <source>
        <dbReference type="PROSITE" id="PS51379"/>
    </source>
</evidence>
<dbReference type="NCBIfam" id="TIGR00397">
    <property type="entry name" value="mauM_napG"/>
    <property type="match status" value="1"/>
</dbReference>
<dbReference type="InterPro" id="IPR017900">
    <property type="entry name" value="4Fe4S_Fe_S_CS"/>
</dbReference>
<dbReference type="EMBL" id="SLWF01000038">
    <property type="protein sequence ID" value="TCN78530.1"/>
    <property type="molecule type" value="Genomic_DNA"/>
</dbReference>
<dbReference type="NCBIfam" id="NF007012">
    <property type="entry name" value="PRK09476.1"/>
    <property type="match status" value="1"/>
</dbReference>
<dbReference type="PROSITE" id="PS51318">
    <property type="entry name" value="TAT"/>
    <property type="match status" value="1"/>
</dbReference>
<dbReference type="Pfam" id="PF12838">
    <property type="entry name" value="Fer4_7"/>
    <property type="match status" value="2"/>
</dbReference>
<dbReference type="PROSITE" id="PS00198">
    <property type="entry name" value="4FE4S_FER_1"/>
    <property type="match status" value="1"/>
</dbReference>
<keyword evidence="6" id="KW-0408">Iron</keyword>
<dbReference type="Proteomes" id="UP000294832">
    <property type="component" value="Unassembled WGS sequence"/>
</dbReference>
<feature type="domain" description="4Fe-4S ferredoxin-type" evidence="8">
    <location>
        <begin position="179"/>
        <end position="208"/>
    </location>
</feature>
<keyword evidence="1" id="KW-0813">Transport</keyword>
<evidence type="ECO:0000256" key="3">
    <source>
        <dbReference type="ARBA" id="ARBA00022723"/>
    </source>
</evidence>
<dbReference type="PANTHER" id="PTHR42859">
    <property type="entry name" value="OXIDOREDUCTASE"/>
    <property type="match status" value="1"/>
</dbReference>
<sequence>MTTQSPPLKGINRRQFLATTARYACAAGLVGSGLVAIARAQQLGPQALRPPAALAEAEFLSACVRCGLCVEACPYDTLQLARWFAPAPMGTPWFSARDIPCEMCDDIPCVKACPSGALDPSLHDISEAKMGVAVLIDEKACLNFKGLRCDVCYRVCPLLDQAISIEMSRNHHSDHHALFIPVVNSDKCTGCGKCEHACVLDVPAIKVLPPALAQGKAAAHDTYQDTGSVTLEMLNGGFKP</sequence>
<dbReference type="PROSITE" id="PS51379">
    <property type="entry name" value="4FE4S_FER_2"/>
    <property type="match status" value="3"/>
</dbReference>
<feature type="domain" description="4Fe-4S ferredoxin-type" evidence="8">
    <location>
        <begin position="90"/>
        <end position="123"/>
    </location>
</feature>
<evidence type="ECO:0000313" key="9">
    <source>
        <dbReference type="EMBL" id="TCN78530.1"/>
    </source>
</evidence>
<keyword evidence="2" id="KW-0004">4Fe-4S</keyword>
<comment type="caution">
    <text evidence="9">The sequence shown here is derived from an EMBL/GenBank/DDBJ whole genome shotgun (WGS) entry which is preliminary data.</text>
</comment>